<comment type="catalytic activity">
    <reaction evidence="19">
        <text>L-seryl-[protein] + ATP = O-phospho-L-seryl-[protein] + ADP + H(+)</text>
        <dbReference type="Rhea" id="RHEA:17989"/>
        <dbReference type="Rhea" id="RHEA-COMP:9863"/>
        <dbReference type="Rhea" id="RHEA-COMP:11604"/>
        <dbReference type="ChEBI" id="CHEBI:15378"/>
        <dbReference type="ChEBI" id="CHEBI:29999"/>
        <dbReference type="ChEBI" id="CHEBI:30616"/>
        <dbReference type="ChEBI" id="CHEBI:83421"/>
        <dbReference type="ChEBI" id="CHEBI:456216"/>
        <dbReference type="EC" id="2.7.11.1"/>
    </reaction>
</comment>
<feature type="transmembrane region" description="Helical" evidence="22">
    <location>
        <begin position="559"/>
        <end position="582"/>
    </location>
</feature>
<evidence type="ECO:0000256" key="13">
    <source>
        <dbReference type="ARBA" id="ARBA00022989"/>
    </source>
</evidence>
<feature type="compositionally biased region" description="Low complexity" evidence="21">
    <location>
        <begin position="523"/>
        <end position="539"/>
    </location>
</feature>
<keyword evidence="7 22" id="KW-0812">Transmembrane</keyword>
<dbReference type="CDD" id="cd14066">
    <property type="entry name" value="STKc_IRAK"/>
    <property type="match status" value="1"/>
</dbReference>
<dbReference type="OMA" id="LKWPANG"/>
<keyword evidence="15" id="KW-1015">Disulfide bond</keyword>
<dbReference type="AlphaFoldDB" id="A0A5P1E4E5"/>
<evidence type="ECO:0000256" key="18">
    <source>
        <dbReference type="ARBA" id="ARBA00047899"/>
    </source>
</evidence>
<evidence type="ECO:0000313" key="24">
    <source>
        <dbReference type="EMBL" id="ONK57514.1"/>
    </source>
</evidence>
<dbReference type="PROSITE" id="PS00107">
    <property type="entry name" value="PROTEIN_KINASE_ATP"/>
    <property type="match status" value="1"/>
</dbReference>
<dbReference type="FunFam" id="3.30.200.20:FF:000226">
    <property type="entry name" value="receptor protein kinase TMK1"/>
    <property type="match status" value="1"/>
</dbReference>
<dbReference type="PANTHER" id="PTHR47986">
    <property type="entry name" value="OSJNBA0070M12.3 PROTEIN"/>
    <property type="match status" value="1"/>
</dbReference>
<dbReference type="Pfam" id="PF08263">
    <property type="entry name" value="LRRNT_2"/>
    <property type="match status" value="2"/>
</dbReference>
<dbReference type="PROSITE" id="PS50011">
    <property type="entry name" value="PROTEIN_KINASE_DOM"/>
    <property type="match status" value="1"/>
</dbReference>
<dbReference type="InterPro" id="IPR013210">
    <property type="entry name" value="LRR_N_plant-typ"/>
</dbReference>
<keyword evidence="16" id="KW-0675">Receptor</keyword>
<feature type="compositionally biased region" description="Pro residues" evidence="21">
    <location>
        <begin position="473"/>
        <end position="499"/>
    </location>
</feature>
<dbReference type="GO" id="GO:0005886">
    <property type="term" value="C:plasma membrane"/>
    <property type="evidence" value="ECO:0007669"/>
    <property type="project" value="UniProtKB-SubCell"/>
</dbReference>
<feature type="region of interest" description="Disordered" evidence="21">
    <location>
        <begin position="462"/>
        <end position="552"/>
    </location>
</feature>
<comment type="subcellular location">
    <subcellularLocation>
        <location evidence="1">Cell membrane</location>
        <topology evidence="1">Single-pass membrane protein</topology>
    </subcellularLocation>
</comment>
<feature type="compositionally biased region" description="Low complexity" evidence="21">
    <location>
        <begin position="500"/>
        <end position="514"/>
    </location>
</feature>
<dbReference type="FunFam" id="3.80.10.10:FF:000129">
    <property type="entry name" value="Leucine-rich repeat receptor-like kinase"/>
    <property type="match status" value="1"/>
</dbReference>
<dbReference type="InterPro" id="IPR008271">
    <property type="entry name" value="Ser/Thr_kinase_AS"/>
</dbReference>
<dbReference type="Gene3D" id="1.10.510.10">
    <property type="entry name" value="Transferase(Phosphotransferase) domain 1"/>
    <property type="match status" value="1"/>
</dbReference>
<organism evidence="24 25">
    <name type="scientific">Asparagus officinalis</name>
    <name type="common">Garden asparagus</name>
    <dbReference type="NCBI Taxonomy" id="4686"/>
    <lineage>
        <taxon>Eukaryota</taxon>
        <taxon>Viridiplantae</taxon>
        <taxon>Streptophyta</taxon>
        <taxon>Embryophyta</taxon>
        <taxon>Tracheophyta</taxon>
        <taxon>Spermatophyta</taxon>
        <taxon>Magnoliopsida</taxon>
        <taxon>Liliopsida</taxon>
        <taxon>Asparagales</taxon>
        <taxon>Asparagaceae</taxon>
        <taxon>Asparagoideae</taxon>
        <taxon>Asparagus</taxon>
    </lineage>
</organism>
<feature type="binding site" evidence="20">
    <location>
        <position position="689"/>
    </location>
    <ligand>
        <name>ATP</name>
        <dbReference type="ChEBI" id="CHEBI:30616"/>
    </ligand>
</feature>
<comment type="catalytic activity">
    <reaction evidence="18">
        <text>L-threonyl-[protein] + ATP = O-phospho-L-threonyl-[protein] + ADP + H(+)</text>
        <dbReference type="Rhea" id="RHEA:46608"/>
        <dbReference type="Rhea" id="RHEA-COMP:11060"/>
        <dbReference type="Rhea" id="RHEA-COMP:11605"/>
        <dbReference type="ChEBI" id="CHEBI:15378"/>
        <dbReference type="ChEBI" id="CHEBI:30013"/>
        <dbReference type="ChEBI" id="CHEBI:30616"/>
        <dbReference type="ChEBI" id="CHEBI:61977"/>
        <dbReference type="ChEBI" id="CHEBI:456216"/>
        <dbReference type="EC" id="2.7.11.1"/>
    </reaction>
</comment>
<evidence type="ECO:0000256" key="16">
    <source>
        <dbReference type="ARBA" id="ARBA00023170"/>
    </source>
</evidence>
<dbReference type="InterPro" id="IPR032675">
    <property type="entry name" value="LRR_dom_sf"/>
</dbReference>
<evidence type="ECO:0000256" key="10">
    <source>
        <dbReference type="ARBA" id="ARBA00022741"/>
    </source>
</evidence>
<dbReference type="OrthoDB" id="2018786at2759"/>
<dbReference type="InterPro" id="IPR011009">
    <property type="entry name" value="Kinase-like_dom_sf"/>
</dbReference>
<keyword evidence="17" id="KW-0325">Glycoprotein</keyword>
<dbReference type="InterPro" id="IPR052422">
    <property type="entry name" value="Auxin_Ser/Thr_Kinase"/>
</dbReference>
<dbReference type="PANTHER" id="PTHR47986:SF1">
    <property type="entry name" value="OS04G0685900 PROTEIN"/>
    <property type="match status" value="1"/>
</dbReference>
<keyword evidence="11" id="KW-0418">Kinase</keyword>
<comment type="similarity">
    <text evidence="2">Belongs to the protein kinase superfamily. Ser/Thr protein kinase family.</text>
</comment>
<dbReference type="EC" id="2.7.11.1" evidence="3"/>
<evidence type="ECO:0000256" key="20">
    <source>
        <dbReference type="PROSITE-ProRule" id="PRU10141"/>
    </source>
</evidence>
<evidence type="ECO:0000256" key="12">
    <source>
        <dbReference type="ARBA" id="ARBA00022840"/>
    </source>
</evidence>
<dbReference type="SUPFAM" id="SSF52058">
    <property type="entry name" value="L domain-like"/>
    <property type="match status" value="2"/>
</dbReference>
<dbReference type="Pfam" id="PF00560">
    <property type="entry name" value="LRR_1"/>
    <property type="match status" value="2"/>
</dbReference>
<evidence type="ECO:0000313" key="25">
    <source>
        <dbReference type="Proteomes" id="UP000243459"/>
    </source>
</evidence>
<dbReference type="Proteomes" id="UP000243459">
    <property type="component" value="Chromosome 9"/>
</dbReference>
<dbReference type="InterPro" id="IPR001611">
    <property type="entry name" value="Leu-rich_rpt"/>
</dbReference>
<evidence type="ECO:0000256" key="2">
    <source>
        <dbReference type="ARBA" id="ARBA00008684"/>
    </source>
</evidence>
<accession>A0A5P1E4E5</accession>
<keyword evidence="13 22" id="KW-1133">Transmembrane helix</keyword>
<evidence type="ECO:0000256" key="1">
    <source>
        <dbReference type="ARBA" id="ARBA00004162"/>
    </source>
</evidence>
<evidence type="ECO:0000256" key="14">
    <source>
        <dbReference type="ARBA" id="ARBA00023136"/>
    </source>
</evidence>
<protein>
    <recommendedName>
        <fullName evidence="3">non-specific serine/threonine protein kinase</fullName>
        <ecNumber evidence="3">2.7.11.1</ecNumber>
    </recommendedName>
</protein>
<dbReference type="PROSITE" id="PS00108">
    <property type="entry name" value="PROTEIN_KINASE_ST"/>
    <property type="match status" value="1"/>
</dbReference>
<keyword evidence="25" id="KW-1185">Reference proteome</keyword>
<dbReference type="FunFam" id="3.80.10.10:FF:000190">
    <property type="entry name" value="Receptor-like kinase TMK4"/>
    <property type="match status" value="1"/>
</dbReference>
<sequence length="1011" mass="109038">MLVRVDSDQSKPNLAAMVLIKILSLAALLLHCSLVVLSATDPDDLAVLNELRKGLENPELLNWPENGDDPCGPPLWPHVYCSGSRVSQIQVQNLGLTGPLPQSFNKLSMLSNIGLQRNNFYGGLPSFAGLSNLQFAYLGGNRFDTIPSDFFVGLTSLQVLSLDDSPLNKSTGWSLPKDFESSAQLTNLSLIGCNLVGPLPEFLGGMQSLRALKLSYNNLSGEIPASFSGSMLQILWLNNQNGDGLSGDISVISSVASLSDAWLHGNSFTGSIPSEIGECTSLTRLWLNDNKLVGLIPENLVSLPQLESLQLDNNRLMGPIPKVKFNFTYADNSFCQSIPGVSCSPEVSALLDFLGGVNYPEALTSSWSGNDPCSMWLGVSCSNGKVFIINLPNYKLNGSISPSIGKLGSLADIKLGGNNLIGKIPDNLTRLKSLRMLNVSANNLRPPVPKFGNSVKLLIDGNPLLNPSSESPVAPPHNNPSSEPPITPPGNNPSSPDLPSPSRSPDLPSPSRGSTSLHRPLAPSGSPVVGNNSSSPSGGESKTRDEKRREPKSLRNSKLLILAVPAIIGVLMVSLVGLLFCCRRRGNNSRLKAPGTIVVYPRDPSNPDDMLKIVVANNNDTSSSASDLKSVSYSTTSEAQMIESGNFMVSVQVLRNLTRNFSTENEVGRGGFGVVYKGELHDGTTIAVKRMEAAMTTNKAFDEFKAEIAVLSKVRHRNLVSLLGYSIEGNERILVYEYVPQGALSKHLFQWKHLNLEPLSWKKRLNIALDVSRGLEYLHNLTHQCFIHRDLKSSNILLGDDYRAKISDFGLVKLAPDGKNSVATRLAGTFGYLAPEYAVTGKITTKADVFSFGVVLMELITGLAALDETRSEENQYLASWFIDIKSNKTTLKSAIDPSIEDTEETFESISIISELAGHCAAREPHQRPDMGHVVSVLSPLVEKWKPMKDDEEGLVGIDLQQPLLQMVKGWQAADGGDNSVGSSSNGLDDSKGSIPARPPGFGDSFTSADGR</sequence>
<name>A0A5P1E4E5_ASPOF</name>
<evidence type="ECO:0000256" key="4">
    <source>
        <dbReference type="ARBA" id="ARBA00022527"/>
    </source>
</evidence>
<evidence type="ECO:0000256" key="3">
    <source>
        <dbReference type="ARBA" id="ARBA00012513"/>
    </source>
</evidence>
<keyword evidence="12 20" id="KW-0067">ATP-binding</keyword>
<dbReference type="Gene3D" id="3.30.200.20">
    <property type="entry name" value="Phosphorylase Kinase, domain 1"/>
    <property type="match status" value="1"/>
</dbReference>
<reference evidence="25" key="1">
    <citation type="journal article" date="2017" name="Nat. Commun.">
        <title>The asparagus genome sheds light on the origin and evolution of a young Y chromosome.</title>
        <authorList>
            <person name="Harkess A."/>
            <person name="Zhou J."/>
            <person name="Xu C."/>
            <person name="Bowers J.E."/>
            <person name="Van der Hulst R."/>
            <person name="Ayyampalayam S."/>
            <person name="Mercati F."/>
            <person name="Riccardi P."/>
            <person name="McKain M.R."/>
            <person name="Kakrana A."/>
            <person name="Tang H."/>
            <person name="Ray J."/>
            <person name="Groenendijk J."/>
            <person name="Arikit S."/>
            <person name="Mathioni S.M."/>
            <person name="Nakano M."/>
            <person name="Shan H."/>
            <person name="Telgmann-Rauber A."/>
            <person name="Kanno A."/>
            <person name="Yue Z."/>
            <person name="Chen H."/>
            <person name="Li W."/>
            <person name="Chen Y."/>
            <person name="Xu X."/>
            <person name="Zhang Y."/>
            <person name="Luo S."/>
            <person name="Chen H."/>
            <person name="Gao J."/>
            <person name="Mao Z."/>
            <person name="Pires J.C."/>
            <person name="Luo M."/>
            <person name="Kudrna D."/>
            <person name="Wing R.A."/>
            <person name="Meyers B.C."/>
            <person name="Yi K."/>
            <person name="Kong H."/>
            <person name="Lavrijsen P."/>
            <person name="Sunseri F."/>
            <person name="Falavigna A."/>
            <person name="Ye Y."/>
            <person name="Leebens-Mack J.H."/>
            <person name="Chen G."/>
        </authorList>
    </citation>
    <scope>NUCLEOTIDE SEQUENCE [LARGE SCALE GENOMIC DNA]</scope>
    <source>
        <strain evidence="25">cv. DH0086</strain>
    </source>
</reference>
<dbReference type="InterPro" id="IPR017441">
    <property type="entry name" value="Protein_kinase_ATP_BS"/>
</dbReference>
<evidence type="ECO:0000256" key="8">
    <source>
        <dbReference type="ARBA" id="ARBA00022729"/>
    </source>
</evidence>
<keyword evidence="6" id="KW-0808">Transferase</keyword>
<dbReference type="EMBL" id="CM007389">
    <property type="protein sequence ID" value="ONK57514.1"/>
    <property type="molecule type" value="Genomic_DNA"/>
</dbReference>
<dbReference type="GO" id="GO:0004674">
    <property type="term" value="F:protein serine/threonine kinase activity"/>
    <property type="evidence" value="ECO:0007669"/>
    <property type="project" value="UniProtKB-KW"/>
</dbReference>
<evidence type="ECO:0000256" key="6">
    <source>
        <dbReference type="ARBA" id="ARBA00022679"/>
    </source>
</evidence>
<dbReference type="SMART" id="SM00220">
    <property type="entry name" value="S_TKc"/>
    <property type="match status" value="1"/>
</dbReference>
<feature type="domain" description="Protein kinase" evidence="23">
    <location>
        <begin position="661"/>
        <end position="941"/>
    </location>
</feature>
<keyword evidence="10 20" id="KW-0547">Nucleotide-binding</keyword>
<dbReference type="Gramene" id="ONK57514">
    <property type="protein sequence ID" value="ONK57514"/>
    <property type="gene ID" value="A4U43_C09F1280"/>
</dbReference>
<evidence type="ECO:0000256" key="11">
    <source>
        <dbReference type="ARBA" id="ARBA00022777"/>
    </source>
</evidence>
<evidence type="ECO:0000256" key="22">
    <source>
        <dbReference type="SAM" id="Phobius"/>
    </source>
</evidence>
<gene>
    <name evidence="24" type="ORF">A4U43_C09F1280</name>
</gene>
<keyword evidence="9" id="KW-0677">Repeat</keyword>
<evidence type="ECO:0000256" key="9">
    <source>
        <dbReference type="ARBA" id="ARBA00022737"/>
    </source>
</evidence>
<evidence type="ECO:0000256" key="15">
    <source>
        <dbReference type="ARBA" id="ARBA00023157"/>
    </source>
</evidence>
<keyword evidence="5" id="KW-0433">Leucine-rich repeat</keyword>
<evidence type="ECO:0000256" key="19">
    <source>
        <dbReference type="ARBA" id="ARBA00048679"/>
    </source>
</evidence>
<evidence type="ECO:0000256" key="21">
    <source>
        <dbReference type="SAM" id="MobiDB-lite"/>
    </source>
</evidence>
<evidence type="ECO:0000256" key="7">
    <source>
        <dbReference type="ARBA" id="ARBA00022692"/>
    </source>
</evidence>
<dbReference type="FunFam" id="1.10.510.10:FF:000198">
    <property type="entry name" value="receptor protein kinase TMK1"/>
    <property type="match status" value="1"/>
</dbReference>
<feature type="region of interest" description="Disordered" evidence="21">
    <location>
        <begin position="972"/>
        <end position="1011"/>
    </location>
</feature>
<keyword evidence="4" id="KW-0723">Serine/threonine-protein kinase</keyword>
<dbReference type="InterPro" id="IPR000719">
    <property type="entry name" value="Prot_kinase_dom"/>
</dbReference>
<dbReference type="Pfam" id="PF07714">
    <property type="entry name" value="PK_Tyr_Ser-Thr"/>
    <property type="match status" value="1"/>
</dbReference>
<dbReference type="GO" id="GO:0005524">
    <property type="term" value="F:ATP binding"/>
    <property type="evidence" value="ECO:0007669"/>
    <property type="project" value="UniProtKB-UniRule"/>
</dbReference>
<evidence type="ECO:0000256" key="17">
    <source>
        <dbReference type="ARBA" id="ARBA00023180"/>
    </source>
</evidence>
<dbReference type="InterPro" id="IPR001245">
    <property type="entry name" value="Ser-Thr/Tyr_kinase_cat_dom"/>
</dbReference>
<evidence type="ECO:0000259" key="23">
    <source>
        <dbReference type="PROSITE" id="PS50011"/>
    </source>
</evidence>
<proteinExistence type="inferred from homology"/>
<keyword evidence="8" id="KW-0732">Signal</keyword>
<dbReference type="SUPFAM" id="SSF56112">
    <property type="entry name" value="Protein kinase-like (PK-like)"/>
    <property type="match status" value="1"/>
</dbReference>
<feature type="compositionally biased region" description="Basic and acidic residues" evidence="21">
    <location>
        <begin position="541"/>
        <end position="552"/>
    </location>
</feature>
<evidence type="ECO:0000256" key="5">
    <source>
        <dbReference type="ARBA" id="ARBA00022614"/>
    </source>
</evidence>
<feature type="compositionally biased region" description="Low complexity" evidence="21">
    <location>
        <begin position="974"/>
        <end position="987"/>
    </location>
</feature>
<dbReference type="Gene3D" id="3.80.10.10">
    <property type="entry name" value="Ribonuclease Inhibitor"/>
    <property type="match status" value="2"/>
</dbReference>
<keyword evidence="14 22" id="KW-0472">Membrane</keyword>